<dbReference type="Gene3D" id="1.10.287.470">
    <property type="entry name" value="Helix hairpin bin"/>
    <property type="match status" value="1"/>
</dbReference>
<evidence type="ECO:0000256" key="2">
    <source>
        <dbReference type="ARBA" id="ARBA00009477"/>
    </source>
</evidence>
<dbReference type="NCBIfam" id="TIGR01730">
    <property type="entry name" value="RND_mfp"/>
    <property type="match status" value="1"/>
</dbReference>
<sequence length="384" mass="40853">MRKLTLTLGVGVALAALAWYTPPIRERLGLAPAQPTTPAAAAPPPFAMPAPVAELVTRTLPINLDYPARTEAFRTVALQAKVSGYVVEQRAHDGADVKAGDLLYRIDPRDYEAALDQAKAQMQQASASLEYLKSSLDRGEELARRGFLAKDNYDQRNSSVRQAEAGLAVNRAAIRTAELNLERATIRAPFDGRLGRDQAPVGTLISAGGGPLNTLVQLDPIYVTFTPSETDLVAIQKAQAGGADVQADVVVPGQDRPPHRGKLTFLDNVVDRTTGAITARATIQNDDFALLPGQYVRIRLRVGEQPDALLAPQAAVGSSQLGKHLFVVGDDNRVQLRPVVLGQTDGELVSIVKGVAKGDRVITGNLQKLGPGSLVQPLPAAAKP</sequence>
<feature type="domain" description="Multidrug resistance protein MdtA-like alpha-helical hairpin" evidence="3">
    <location>
        <begin position="115"/>
        <end position="182"/>
    </location>
</feature>
<dbReference type="Gene3D" id="2.40.420.20">
    <property type="match status" value="1"/>
</dbReference>
<name>A0A917MHZ3_9HYPH</name>
<dbReference type="PANTHER" id="PTHR30158">
    <property type="entry name" value="ACRA/E-RELATED COMPONENT OF DRUG EFFLUX TRANSPORTER"/>
    <property type="match status" value="1"/>
</dbReference>
<dbReference type="Pfam" id="PF25917">
    <property type="entry name" value="BSH_RND"/>
    <property type="match status" value="1"/>
</dbReference>
<feature type="domain" description="Multidrug resistance protein MdtA-like beta-barrel" evidence="5">
    <location>
        <begin position="220"/>
        <end position="303"/>
    </location>
</feature>
<evidence type="ECO:0000259" key="6">
    <source>
        <dbReference type="Pfam" id="PF25967"/>
    </source>
</evidence>
<accession>A0A917MHZ3</accession>
<organism evidence="7 8">
    <name type="scientific">Alsobacter metallidurans</name>
    <dbReference type="NCBI Taxonomy" id="340221"/>
    <lineage>
        <taxon>Bacteria</taxon>
        <taxon>Pseudomonadati</taxon>
        <taxon>Pseudomonadota</taxon>
        <taxon>Alphaproteobacteria</taxon>
        <taxon>Hyphomicrobiales</taxon>
        <taxon>Alsobacteraceae</taxon>
        <taxon>Alsobacter</taxon>
    </lineage>
</organism>
<dbReference type="PANTHER" id="PTHR30158:SF24">
    <property type="entry name" value="HLYD FAMILY SECRETION PROTEIN"/>
    <property type="match status" value="1"/>
</dbReference>
<dbReference type="InterPro" id="IPR058625">
    <property type="entry name" value="MdtA-like_BSH"/>
</dbReference>
<dbReference type="GO" id="GO:0022857">
    <property type="term" value="F:transmembrane transporter activity"/>
    <property type="evidence" value="ECO:0007669"/>
    <property type="project" value="InterPro"/>
</dbReference>
<dbReference type="Pfam" id="PF25944">
    <property type="entry name" value="Beta-barrel_RND"/>
    <property type="match status" value="1"/>
</dbReference>
<feature type="domain" description="Multidrug resistance protein MdtA-like barrel-sandwich hybrid" evidence="4">
    <location>
        <begin position="74"/>
        <end position="209"/>
    </location>
</feature>
<dbReference type="Gene3D" id="2.40.30.170">
    <property type="match status" value="1"/>
</dbReference>
<dbReference type="Pfam" id="PF25967">
    <property type="entry name" value="RND-MFP_C"/>
    <property type="match status" value="1"/>
</dbReference>
<dbReference type="Gene3D" id="2.40.50.100">
    <property type="match status" value="1"/>
</dbReference>
<evidence type="ECO:0000259" key="3">
    <source>
        <dbReference type="Pfam" id="PF25876"/>
    </source>
</evidence>
<reference evidence="7" key="2">
    <citation type="submission" date="2020-09" db="EMBL/GenBank/DDBJ databases">
        <authorList>
            <person name="Sun Q."/>
            <person name="Zhou Y."/>
        </authorList>
    </citation>
    <scope>NUCLEOTIDE SEQUENCE</scope>
    <source>
        <strain evidence="7">CGMCC 1.12214</strain>
    </source>
</reference>
<evidence type="ECO:0000259" key="5">
    <source>
        <dbReference type="Pfam" id="PF25944"/>
    </source>
</evidence>
<dbReference type="InterPro" id="IPR058627">
    <property type="entry name" value="MdtA-like_C"/>
</dbReference>
<dbReference type="SUPFAM" id="SSF111369">
    <property type="entry name" value="HlyD-like secretion proteins"/>
    <property type="match status" value="1"/>
</dbReference>
<comment type="caution">
    <text evidence="7">The sequence shown here is derived from an EMBL/GenBank/DDBJ whole genome shotgun (WGS) entry which is preliminary data.</text>
</comment>
<dbReference type="GO" id="GO:0046677">
    <property type="term" value="P:response to antibiotic"/>
    <property type="evidence" value="ECO:0007669"/>
    <property type="project" value="TreeGrafter"/>
</dbReference>
<protein>
    <submittedName>
        <fullName evidence="7">Hemolysin D</fullName>
    </submittedName>
</protein>
<comment type="similarity">
    <text evidence="2">Belongs to the membrane fusion protein (MFP) (TC 8.A.1) family.</text>
</comment>
<evidence type="ECO:0000313" key="7">
    <source>
        <dbReference type="EMBL" id="GGH23401.1"/>
    </source>
</evidence>
<dbReference type="EMBL" id="BMES01000002">
    <property type="protein sequence ID" value="GGH23401.1"/>
    <property type="molecule type" value="Genomic_DNA"/>
</dbReference>
<dbReference type="RefSeq" id="WP_188518458.1">
    <property type="nucleotide sequence ID" value="NZ_BMES01000002.1"/>
</dbReference>
<dbReference type="InterPro" id="IPR006143">
    <property type="entry name" value="RND_pump_MFP"/>
</dbReference>
<dbReference type="Pfam" id="PF25876">
    <property type="entry name" value="HH_MFP_RND"/>
    <property type="match status" value="1"/>
</dbReference>
<keyword evidence="8" id="KW-1185">Reference proteome</keyword>
<evidence type="ECO:0000313" key="8">
    <source>
        <dbReference type="Proteomes" id="UP000603912"/>
    </source>
</evidence>
<evidence type="ECO:0000259" key="4">
    <source>
        <dbReference type="Pfam" id="PF25917"/>
    </source>
</evidence>
<dbReference type="GO" id="GO:0005886">
    <property type="term" value="C:plasma membrane"/>
    <property type="evidence" value="ECO:0007669"/>
    <property type="project" value="TreeGrafter"/>
</dbReference>
<dbReference type="AlphaFoldDB" id="A0A917MHZ3"/>
<dbReference type="InterPro" id="IPR058626">
    <property type="entry name" value="MdtA-like_b-barrel"/>
</dbReference>
<evidence type="ECO:0000256" key="1">
    <source>
        <dbReference type="ARBA" id="ARBA00004196"/>
    </source>
</evidence>
<reference evidence="7" key="1">
    <citation type="journal article" date="2014" name="Int. J. Syst. Evol. Microbiol.">
        <title>Complete genome sequence of Corynebacterium casei LMG S-19264T (=DSM 44701T), isolated from a smear-ripened cheese.</title>
        <authorList>
            <consortium name="US DOE Joint Genome Institute (JGI-PGF)"/>
            <person name="Walter F."/>
            <person name="Albersmeier A."/>
            <person name="Kalinowski J."/>
            <person name="Ruckert C."/>
        </authorList>
    </citation>
    <scope>NUCLEOTIDE SEQUENCE</scope>
    <source>
        <strain evidence="7">CGMCC 1.12214</strain>
    </source>
</reference>
<dbReference type="Proteomes" id="UP000603912">
    <property type="component" value="Unassembled WGS sequence"/>
</dbReference>
<gene>
    <name evidence="7" type="ORF">GCM10007036_29130</name>
</gene>
<dbReference type="InterPro" id="IPR058624">
    <property type="entry name" value="MdtA-like_HH"/>
</dbReference>
<comment type="subcellular location">
    <subcellularLocation>
        <location evidence="1">Cell envelope</location>
    </subcellularLocation>
</comment>
<proteinExistence type="inferred from homology"/>
<feature type="domain" description="Multidrug resistance protein MdtA-like C-terminal permuted SH3" evidence="6">
    <location>
        <begin position="307"/>
        <end position="368"/>
    </location>
</feature>